<name>A0A2G6K737_9BACT</name>
<sequence>MDRTALDHLKRHLPLCPDIQSREQYFNSAVLVPLVFQDNEYHLLFQKRANHIRQGGEICFPGGRYDSELDENSEATAIRETIEELGITRHDISLIGRLDMSVAPQGVIVEPFIGILNIGHIEALTIDTNEVEEVFLVPVSYFETTEPEKYHVYVESQPSYLDEHGIEHALLPARELGLPERYYTPWGGRKRQVLLYRRNGRIIWGLTAGITYDFVRKLQR</sequence>
<dbReference type="InterPro" id="IPR045121">
    <property type="entry name" value="CoAse"/>
</dbReference>
<dbReference type="Pfam" id="PF00293">
    <property type="entry name" value="NUDIX"/>
    <property type="match status" value="1"/>
</dbReference>
<comment type="caution">
    <text evidence="8">The sequence shown here is derived from an EMBL/GenBank/DDBJ whole genome shotgun (WGS) entry which is preliminary data.</text>
</comment>
<keyword evidence="6" id="KW-0464">Manganese</keyword>
<organism evidence="8 9">
    <name type="scientific">candidate division KSB3 bacterium</name>
    <dbReference type="NCBI Taxonomy" id="2044937"/>
    <lineage>
        <taxon>Bacteria</taxon>
        <taxon>candidate division KSB3</taxon>
    </lineage>
</organism>
<evidence type="ECO:0000256" key="3">
    <source>
        <dbReference type="ARBA" id="ARBA00022723"/>
    </source>
</evidence>
<evidence type="ECO:0000256" key="2">
    <source>
        <dbReference type="ARBA" id="ARBA00001946"/>
    </source>
</evidence>
<reference evidence="8 9" key="1">
    <citation type="submission" date="2017-10" db="EMBL/GenBank/DDBJ databases">
        <title>Novel microbial diversity and functional potential in the marine mammal oral microbiome.</title>
        <authorList>
            <person name="Dudek N.K."/>
            <person name="Sun C.L."/>
            <person name="Burstein D."/>
            <person name="Kantor R.S."/>
            <person name="Aliaga Goltsman D.S."/>
            <person name="Bik E.M."/>
            <person name="Thomas B.C."/>
            <person name="Banfield J.F."/>
            <person name="Relman D.A."/>
        </authorList>
    </citation>
    <scope>NUCLEOTIDE SEQUENCE [LARGE SCALE GENOMIC DNA]</scope>
    <source>
        <strain evidence="8">DOLJORAL78_47_16</strain>
    </source>
</reference>
<comment type="cofactor">
    <cofactor evidence="2">
        <name>Mg(2+)</name>
        <dbReference type="ChEBI" id="CHEBI:18420"/>
    </cofactor>
</comment>
<dbReference type="InterPro" id="IPR000086">
    <property type="entry name" value="NUDIX_hydrolase_dom"/>
</dbReference>
<feature type="domain" description="Nudix hydrolase" evidence="7">
    <location>
        <begin position="25"/>
        <end position="161"/>
    </location>
</feature>
<evidence type="ECO:0000313" key="9">
    <source>
        <dbReference type="Proteomes" id="UP000230821"/>
    </source>
</evidence>
<keyword evidence="4" id="KW-0378">Hydrolase</keyword>
<keyword evidence="5" id="KW-0460">Magnesium</keyword>
<dbReference type="PANTHER" id="PTHR12992:SF11">
    <property type="entry name" value="MITOCHONDRIAL COENZYME A DIPHOSPHATASE NUDT8"/>
    <property type="match status" value="1"/>
</dbReference>
<dbReference type="CDD" id="cd03426">
    <property type="entry name" value="NUDIX_CoAse_Nudt7"/>
    <property type="match status" value="1"/>
</dbReference>
<evidence type="ECO:0000313" key="8">
    <source>
        <dbReference type="EMBL" id="PIE31496.1"/>
    </source>
</evidence>
<evidence type="ECO:0000256" key="5">
    <source>
        <dbReference type="ARBA" id="ARBA00022842"/>
    </source>
</evidence>
<evidence type="ECO:0000259" key="7">
    <source>
        <dbReference type="PROSITE" id="PS51462"/>
    </source>
</evidence>
<dbReference type="AlphaFoldDB" id="A0A2G6K737"/>
<dbReference type="Gene3D" id="3.90.79.10">
    <property type="entry name" value="Nucleoside Triphosphate Pyrophosphohydrolase"/>
    <property type="match status" value="1"/>
</dbReference>
<dbReference type="GO" id="GO:0010945">
    <property type="term" value="F:coenzyme A diphosphatase activity"/>
    <property type="evidence" value="ECO:0007669"/>
    <property type="project" value="InterPro"/>
</dbReference>
<gene>
    <name evidence="8" type="ORF">CSA56_18125</name>
</gene>
<evidence type="ECO:0000256" key="4">
    <source>
        <dbReference type="ARBA" id="ARBA00022801"/>
    </source>
</evidence>
<dbReference type="EMBL" id="PDSK01000144">
    <property type="protein sequence ID" value="PIE31496.1"/>
    <property type="molecule type" value="Genomic_DNA"/>
</dbReference>
<comment type="cofactor">
    <cofactor evidence="1">
        <name>Mn(2+)</name>
        <dbReference type="ChEBI" id="CHEBI:29035"/>
    </cofactor>
</comment>
<keyword evidence="3" id="KW-0479">Metal-binding</keyword>
<dbReference type="InterPro" id="IPR015797">
    <property type="entry name" value="NUDIX_hydrolase-like_dom_sf"/>
</dbReference>
<evidence type="ECO:0000256" key="1">
    <source>
        <dbReference type="ARBA" id="ARBA00001936"/>
    </source>
</evidence>
<dbReference type="PROSITE" id="PS51462">
    <property type="entry name" value="NUDIX"/>
    <property type="match status" value="1"/>
</dbReference>
<protein>
    <submittedName>
        <fullName evidence="8">Coenzyme A pyrophosphatase</fullName>
    </submittedName>
</protein>
<dbReference type="GO" id="GO:0046872">
    <property type="term" value="F:metal ion binding"/>
    <property type="evidence" value="ECO:0007669"/>
    <property type="project" value="UniProtKB-KW"/>
</dbReference>
<dbReference type="Proteomes" id="UP000230821">
    <property type="component" value="Unassembled WGS sequence"/>
</dbReference>
<accession>A0A2G6K737</accession>
<dbReference type="PANTHER" id="PTHR12992">
    <property type="entry name" value="NUDIX HYDROLASE"/>
    <property type="match status" value="1"/>
</dbReference>
<proteinExistence type="predicted"/>
<evidence type="ECO:0000256" key="6">
    <source>
        <dbReference type="ARBA" id="ARBA00023211"/>
    </source>
</evidence>
<dbReference type="SUPFAM" id="SSF55811">
    <property type="entry name" value="Nudix"/>
    <property type="match status" value="1"/>
</dbReference>